<organism evidence="1 2">
    <name type="scientific">Populus trichocarpa</name>
    <name type="common">Western balsam poplar</name>
    <name type="synonym">Populus balsamifera subsp. trichocarpa</name>
    <dbReference type="NCBI Taxonomy" id="3694"/>
    <lineage>
        <taxon>Eukaryota</taxon>
        <taxon>Viridiplantae</taxon>
        <taxon>Streptophyta</taxon>
        <taxon>Embryophyta</taxon>
        <taxon>Tracheophyta</taxon>
        <taxon>Spermatophyta</taxon>
        <taxon>Magnoliopsida</taxon>
        <taxon>eudicotyledons</taxon>
        <taxon>Gunneridae</taxon>
        <taxon>Pentapetalae</taxon>
        <taxon>rosids</taxon>
        <taxon>fabids</taxon>
        <taxon>Malpighiales</taxon>
        <taxon>Salicaceae</taxon>
        <taxon>Saliceae</taxon>
        <taxon>Populus</taxon>
    </lineage>
</organism>
<dbReference type="SUPFAM" id="SSF55008">
    <property type="entry name" value="HMA, heavy metal-associated domain"/>
    <property type="match status" value="1"/>
</dbReference>
<reference evidence="1 2" key="1">
    <citation type="journal article" date="2006" name="Science">
        <title>The genome of black cottonwood, Populus trichocarpa (Torr. &amp; Gray).</title>
        <authorList>
            <person name="Tuskan G.A."/>
            <person name="Difazio S."/>
            <person name="Jansson S."/>
            <person name="Bohlmann J."/>
            <person name="Grigoriev I."/>
            <person name="Hellsten U."/>
            <person name="Putnam N."/>
            <person name="Ralph S."/>
            <person name="Rombauts S."/>
            <person name="Salamov A."/>
            <person name="Schein J."/>
            <person name="Sterck L."/>
            <person name="Aerts A."/>
            <person name="Bhalerao R.R."/>
            <person name="Bhalerao R.P."/>
            <person name="Blaudez D."/>
            <person name="Boerjan W."/>
            <person name="Brun A."/>
            <person name="Brunner A."/>
            <person name="Busov V."/>
            <person name="Campbell M."/>
            <person name="Carlson J."/>
            <person name="Chalot M."/>
            <person name="Chapman J."/>
            <person name="Chen G.L."/>
            <person name="Cooper D."/>
            <person name="Coutinho P.M."/>
            <person name="Couturier J."/>
            <person name="Covert S."/>
            <person name="Cronk Q."/>
            <person name="Cunningham R."/>
            <person name="Davis J."/>
            <person name="Degroeve S."/>
            <person name="Dejardin A."/>
            <person name="Depamphilis C."/>
            <person name="Detter J."/>
            <person name="Dirks B."/>
            <person name="Dubchak I."/>
            <person name="Duplessis S."/>
            <person name="Ehlting J."/>
            <person name="Ellis B."/>
            <person name="Gendler K."/>
            <person name="Goodstein D."/>
            <person name="Gribskov M."/>
            <person name="Grimwood J."/>
            <person name="Groover A."/>
            <person name="Gunter L."/>
            <person name="Hamberger B."/>
            <person name="Heinze B."/>
            <person name="Helariutta Y."/>
            <person name="Henrissat B."/>
            <person name="Holligan D."/>
            <person name="Holt R."/>
            <person name="Huang W."/>
            <person name="Islam-Faridi N."/>
            <person name="Jones S."/>
            <person name="Jones-Rhoades M."/>
            <person name="Jorgensen R."/>
            <person name="Joshi C."/>
            <person name="Kangasjarvi J."/>
            <person name="Karlsson J."/>
            <person name="Kelleher C."/>
            <person name="Kirkpatrick R."/>
            <person name="Kirst M."/>
            <person name="Kohler A."/>
            <person name="Kalluri U."/>
            <person name="Larimer F."/>
            <person name="Leebens-Mack J."/>
            <person name="Leple J.C."/>
            <person name="Locascio P."/>
            <person name="Lou Y."/>
            <person name="Lucas S."/>
            <person name="Martin F."/>
            <person name="Montanini B."/>
            <person name="Napoli C."/>
            <person name="Nelson D.R."/>
            <person name="Nelson C."/>
            <person name="Nieminen K."/>
            <person name="Nilsson O."/>
            <person name="Pereda V."/>
            <person name="Peter G."/>
            <person name="Philippe R."/>
            <person name="Pilate G."/>
            <person name="Poliakov A."/>
            <person name="Razumovskaya J."/>
            <person name="Richardson P."/>
            <person name="Rinaldi C."/>
            <person name="Ritland K."/>
            <person name="Rouze P."/>
            <person name="Ryaboy D."/>
            <person name="Schmutz J."/>
            <person name="Schrader J."/>
            <person name="Segerman B."/>
            <person name="Shin H."/>
            <person name="Siddiqui A."/>
            <person name="Sterky F."/>
            <person name="Terry A."/>
            <person name="Tsai C.J."/>
            <person name="Uberbacher E."/>
            <person name="Unneberg P."/>
            <person name="Vahala J."/>
            <person name="Wall K."/>
            <person name="Wessler S."/>
            <person name="Yang G."/>
            <person name="Yin T."/>
            <person name="Douglas C."/>
            <person name="Marra M."/>
            <person name="Sandberg G."/>
            <person name="Van de Peer Y."/>
            <person name="Rokhsar D."/>
        </authorList>
    </citation>
    <scope>NUCLEOTIDE SEQUENCE [LARGE SCALE GENOMIC DNA]</scope>
    <source>
        <strain evidence="2">cv. Nisqually</strain>
    </source>
</reference>
<protein>
    <recommendedName>
        <fullName evidence="3">HMA domain-containing protein</fullName>
    </recommendedName>
</protein>
<name>A0A2K1X8J7_POPTR</name>
<sequence length="100" mass="11225">MSVHTLRRRRQAVTWTCMIDVYLMFKQKIVLKVQMNCEKCRTKALKVVADADGVSFMGLKGEKKEDIVVVIGEGVDAAKLASSLMKKVGHTDIVSVLHEY</sequence>
<evidence type="ECO:0000313" key="2">
    <source>
        <dbReference type="Proteomes" id="UP000006729"/>
    </source>
</evidence>
<keyword evidence="2" id="KW-1185">Reference proteome</keyword>
<dbReference type="EMBL" id="CM009305">
    <property type="protein sequence ID" value="PNS97103.1"/>
    <property type="molecule type" value="Genomic_DNA"/>
</dbReference>
<proteinExistence type="predicted"/>
<dbReference type="InParanoid" id="A0A2K1X8J7"/>
<gene>
    <name evidence="1" type="ORF">POPTR_016G002600</name>
</gene>
<dbReference type="InterPro" id="IPR044296">
    <property type="entry name" value="HIPP46"/>
</dbReference>
<accession>A0A2K1X8J7</accession>
<dbReference type="InterPro" id="IPR036163">
    <property type="entry name" value="HMA_dom_sf"/>
</dbReference>
<dbReference type="Gene3D" id="3.30.70.100">
    <property type="match status" value="1"/>
</dbReference>
<evidence type="ECO:0008006" key="3">
    <source>
        <dbReference type="Google" id="ProtNLM"/>
    </source>
</evidence>
<dbReference type="Proteomes" id="UP000006729">
    <property type="component" value="Chromosome 16"/>
</dbReference>
<evidence type="ECO:0000313" key="1">
    <source>
        <dbReference type="EMBL" id="PNS97103.1"/>
    </source>
</evidence>
<dbReference type="STRING" id="3694.A0A2K1X8J7"/>
<dbReference type="GO" id="GO:0046872">
    <property type="term" value="F:metal ion binding"/>
    <property type="evidence" value="ECO:0007669"/>
    <property type="project" value="InterPro"/>
</dbReference>
<dbReference type="AlphaFoldDB" id="A0A2K1X8J7"/>
<dbReference type="PANTHER" id="PTHR46371">
    <property type="entry name" value="OS04G0464100 PROTEIN"/>
    <property type="match status" value="1"/>
</dbReference>